<feature type="binding site" evidence="10">
    <location>
        <position position="416"/>
    </location>
    <ligand>
        <name>Mg(2+)</name>
        <dbReference type="ChEBI" id="CHEBI:18420"/>
    </ligand>
</feature>
<keyword evidence="10" id="KW-0460">Magnesium</keyword>
<evidence type="ECO:0000256" key="6">
    <source>
        <dbReference type="ARBA" id="ARBA00022755"/>
    </source>
</evidence>
<dbReference type="Proteomes" id="UP000001357">
    <property type="component" value="Unassembled WGS sequence"/>
</dbReference>
<dbReference type="HAMAP" id="MF_01931">
    <property type="entry name" value="PurF"/>
    <property type="match status" value="1"/>
</dbReference>
<dbReference type="MEROPS" id="C44.001"/>
<keyword evidence="4 8" id="KW-0328">Glycosyltransferase</keyword>
<feature type="binding site" evidence="11">
    <location>
        <position position="453"/>
    </location>
    <ligand>
        <name>[4Fe-4S] cluster</name>
        <dbReference type="ChEBI" id="CHEBI:49883"/>
    </ligand>
</feature>
<evidence type="ECO:0000256" key="10">
    <source>
        <dbReference type="PIRSR" id="PIRSR000485-2"/>
    </source>
</evidence>
<dbReference type="GeneID" id="5895614"/>
<comment type="similarity">
    <text evidence="2 8">In the C-terminal section; belongs to the purine/pyrimidine phosphoribosyltransferase family.</text>
</comment>
<dbReference type="KEGG" id="mbr:MONBRDRAFT_29823"/>
<feature type="binding site" evidence="10">
    <location>
        <position position="354"/>
    </location>
    <ligand>
        <name>Mg(2+)</name>
        <dbReference type="ChEBI" id="CHEBI:18420"/>
    </ligand>
</feature>
<evidence type="ECO:0000256" key="7">
    <source>
        <dbReference type="ARBA" id="ARBA00022962"/>
    </source>
</evidence>
<evidence type="ECO:0000256" key="4">
    <source>
        <dbReference type="ARBA" id="ARBA00022676"/>
    </source>
</evidence>
<dbReference type="SUPFAM" id="SSF53271">
    <property type="entry name" value="PRTase-like"/>
    <property type="match status" value="1"/>
</dbReference>
<dbReference type="EC" id="2.4.2.14" evidence="3 8"/>
<evidence type="ECO:0000256" key="12">
    <source>
        <dbReference type="SAM" id="MobiDB-lite"/>
    </source>
</evidence>
<reference evidence="14 15" key="1">
    <citation type="journal article" date="2008" name="Nature">
        <title>The genome of the choanoflagellate Monosiga brevicollis and the origin of metazoans.</title>
        <authorList>
            <consortium name="JGI Sequencing"/>
            <person name="King N."/>
            <person name="Westbrook M.J."/>
            <person name="Young S.L."/>
            <person name="Kuo A."/>
            <person name="Abedin M."/>
            <person name="Chapman J."/>
            <person name="Fairclough S."/>
            <person name="Hellsten U."/>
            <person name="Isogai Y."/>
            <person name="Letunic I."/>
            <person name="Marr M."/>
            <person name="Pincus D."/>
            <person name="Putnam N."/>
            <person name="Rokas A."/>
            <person name="Wright K.J."/>
            <person name="Zuzow R."/>
            <person name="Dirks W."/>
            <person name="Good M."/>
            <person name="Goodstein D."/>
            <person name="Lemons D."/>
            <person name="Li W."/>
            <person name="Lyons J.B."/>
            <person name="Morris A."/>
            <person name="Nichols S."/>
            <person name="Richter D.J."/>
            <person name="Salamov A."/>
            <person name="Bork P."/>
            <person name="Lim W.A."/>
            <person name="Manning G."/>
            <person name="Miller W.T."/>
            <person name="McGinnis W."/>
            <person name="Shapiro H."/>
            <person name="Tjian R."/>
            <person name="Grigoriev I.V."/>
            <person name="Rokhsar D."/>
        </authorList>
    </citation>
    <scope>NUCLEOTIDE SEQUENCE [LARGE SCALE GENOMIC DNA]</scope>
    <source>
        <strain evidence="15">MX1 / ATCC 50154</strain>
    </source>
</reference>
<keyword evidence="15" id="KW-1185">Reference proteome</keyword>
<dbReference type="InterPro" id="IPR017932">
    <property type="entry name" value="GATase_2_dom"/>
</dbReference>
<comment type="catalytic activity">
    <reaction evidence="8">
        <text>5-phospho-beta-D-ribosylamine + L-glutamate + diphosphate = 5-phospho-alpha-D-ribose 1-diphosphate + L-glutamine + H2O</text>
        <dbReference type="Rhea" id="RHEA:14905"/>
        <dbReference type="ChEBI" id="CHEBI:15377"/>
        <dbReference type="ChEBI" id="CHEBI:29985"/>
        <dbReference type="ChEBI" id="CHEBI:33019"/>
        <dbReference type="ChEBI" id="CHEBI:58017"/>
        <dbReference type="ChEBI" id="CHEBI:58359"/>
        <dbReference type="ChEBI" id="CHEBI:58681"/>
        <dbReference type="EC" id="2.4.2.14"/>
    </reaction>
</comment>
<dbReference type="Pfam" id="PF00156">
    <property type="entry name" value="Pribosyltran"/>
    <property type="match status" value="1"/>
</dbReference>
<keyword evidence="7" id="KW-0315">Glutamine amidotransferase</keyword>
<evidence type="ECO:0000313" key="15">
    <source>
        <dbReference type="Proteomes" id="UP000001357"/>
    </source>
</evidence>
<keyword evidence="11" id="KW-0411">Iron-sulfur</keyword>
<dbReference type="SUPFAM" id="SSF56235">
    <property type="entry name" value="N-terminal nucleophile aminohydrolases (Ntn hydrolases)"/>
    <property type="match status" value="1"/>
</dbReference>
<protein>
    <recommendedName>
        <fullName evidence="3 8">Amidophosphoribosyltransferase</fullName>
        <shortName evidence="8">ATase</shortName>
        <ecNumber evidence="3 8">2.4.2.14</ecNumber>
    </recommendedName>
    <alternativeName>
        <fullName evidence="8">Glutamine phosphoribosylpyrophosphate amidotransferase</fullName>
    </alternativeName>
</protein>
<keyword evidence="6 8" id="KW-0658">Purine biosynthesis</keyword>
<dbReference type="UniPathway" id="UPA00074">
    <property type="reaction ID" value="UER00124"/>
</dbReference>
<dbReference type="CDD" id="cd06223">
    <property type="entry name" value="PRTases_typeI"/>
    <property type="match status" value="1"/>
</dbReference>
<dbReference type="RefSeq" id="XP_001750316.1">
    <property type="nucleotide sequence ID" value="XM_001750264.1"/>
</dbReference>
<gene>
    <name evidence="14" type="ORF">MONBRDRAFT_29823</name>
</gene>
<dbReference type="OMA" id="IRHFGVK"/>
<keyword evidence="5 8" id="KW-0808">Transferase</keyword>
<dbReference type="Gene3D" id="3.60.20.10">
    <property type="entry name" value="Glutamine Phosphoribosylpyrophosphate, subunit 1, domain 1"/>
    <property type="match status" value="1"/>
</dbReference>
<evidence type="ECO:0000256" key="5">
    <source>
        <dbReference type="ARBA" id="ARBA00022679"/>
    </source>
</evidence>
<dbReference type="PROSITE" id="PS51278">
    <property type="entry name" value="GATASE_TYPE_2"/>
    <property type="match status" value="1"/>
</dbReference>
<dbReference type="InParanoid" id="A9VC81"/>
<dbReference type="PIRSF" id="PIRSF000485">
    <property type="entry name" value="Amd_phspho_trans"/>
    <property type="match status" value="1"/>
</dbReference>
<evidence type="ECO:0000313" key="14">
    <source>
        <dbReference type="EMBL" id="EDQ84815.1"/>
    </source>
</evidence>
<proteinExistence type="inferred from homology"/>
<dbReference type="GO" id="GO:0051536">
    <property type="term" value="F:iron-sulfur cluster binding"/>
    <property type="evidence" value="ECO:0007669"/>
    <property type="project" value="UniProtKB-KW"/>
</dbReference>
<dbReference type="EMBL" id="CH991580">
    <property type="protein sequence ID" value="EDQ84815.1"/>
    <property type="molecule type" value="Genomic_DNA"/>
</dbReference>
<keyword evidence="11" id="KW-0408">Iron</keyword>
<feature type="binding site" evidence="10">
    <location>
        <position position="417"/>
    </location>
    <ligand>
        <name>Mg(2+)</name>
        <dbReference type="ChEBI" id="CHEBI:18420"/>
    </ligand>
</feature>
<dbReference type="STRING" id="81824.A9VC81"/>
<feature type="binding site" evidence="11">
    <location>
        <position position="307"/>
    </location>
    <ligand>
        <name>[4Fe-4S] cluster</name>
        <dbReference type="ChEBI" id="CHEBI:49883"/>
    </ligand>
</feature>
<dbReference type="AlphaFoldDB" id="A9VC81"/>
<dbReference type="PANTHER" id="PTHR11907">
    <property type="entry name" value="AMIDOPHOSPHORIBOSYLTRANSFERASE"/>
    <property type="match status" value="1"/>
</dbReference>
<keyword evidence="10" id="KW-0479">Metal-binding</keyword>
<feature type="domain" description="Glutamine amidotransferase type-2" evidence="13">
    <location>
        <begin position="12"/>
        <end position="254"/>
    </location>
</feature>
<sequence length="525" mass="56355">MVLELEHLHEACGVFGIYVEPKTSDNQPDIDVAQITSLGLSGLQHRGQESAGMVTSGTDGKLRSHKGFGLVDQVFSPATLSGLTGNMAIGHNRYATAGGSTLSCSQPFILKTLTGNYIAVAHNGQLTNHDALSQRIMQHGVGLSSDSDSEIIAQILCSPPAGPHSEHVHGIDFASRLKSFMQMAATAYSLVALCDTSVYAVRDPFGNRPLSVGRLRGVERNAWVVASETCCFSAIGAEVVREVLPGEIVRLDCDGLTSVLTVPRVNRMPDQTALRHTSRSSRPPSRQATLSAASSTQDLSEIPAAFCIFEYVYFSQPESILEGQMVHSVRQRCGARLAREAPIEADVVSTVPTSATAAAIGFAHAMGIGYNEVLSKNNYVGRTFIKPDDRMRKLGVLKKFAPITENIKGKRIVIVDDSIVRGTTMGPIIDLLRQAGALEVHIRIASPPLKYPCYMGINIPTREELIANRMAVEDMAAHFGADSLAYLSLDGLKSAVLEKAVSADPQGPAHCTACLSGDYPVELDW</sequence>
<evidence type="ECO:0000259" key="13">
    <source>
        <dbReference type="PROSITE" id="PS51278"/>
    </source>
</evidence>
<evidence type="ECO:0000256" key="11">
    <source>
        <dbReference type="PIRSR" id="PIRSR000485-3"/>
    </source>
</evidence>
<evidence type="ECO:0000256" key="2">
    <source>
        <dbReference type="ARBA" id="ARBA00010138"/>
    </source>
</evidence>
<dbReference type="GO" id="GO:0004044">
    <property type="term" value="F:amidophosphoribosyltransferase activity"/>
    <property type="evidence" value="ECO:0000318"/>
    <property type="project" value="GO_Central"/>
</dbReference>
<dbReference type="InterPro" id="IPR029055">
    <property type="entry name" value="Ntn_hydrolases_N"/>
</dbReference>
<evidence type="ECO:0000256" key="3">
    <source>
        <dbReference type="ARBA" id="ARBA00011941"/>
    </source>
</evidence>
<comment type="cofactor">
    <cofactor evidence="10">
        <name>Mg(2+)</name>
        <dbReference type="ChEBI" id="CHEBI:18420"/>
    </cofactor>
    <text evidence="10">Binds 1 Mg(2+) ion per subunit.</text>
</comment>
<dbReference type="GO" id="GO:0046872">
    <property type="term" value="F:metal ion binding"/>
    <property type="evidence" value="ECO:0007669"/>
    <property type="project" value="UniProtKB-KW"/>
</dbReference>
<dbReference type="Pfam" id="PF13522">
    <property type="entry name" value="GATase_6"/>
    <property type="match status" value="1"/>
</dbReference>
<dbReference type="eggNOG" id="KOG0572">
    <property type="taxonomic scope" value="Eukaryota"/>
</dbReference>
<dbReference type="GO" id="GO:0006164">
    <property type="term" value="P:purine nucleotide biosynthetic process"/>
    <property type="evidence" value="ECO:0000318"/>
    <property type="project" value="GO_Central"/>
</dbReference>
<dbReference type="InterPro" id="IPR005854">
    <property type="entry name" value="PurF"/>
</dbReference>
<dbReference type="GO" id="GO:0009113">
    <property type="term" value="P:purine nucleobase biosynthetic process"/>
    <property type="evidence" value="ECO:0007669"/>
    <property type="project" value="InterPro"/>
</dbReference>
<feature type="active site" description="Nucleophile" evidence="9">
    <location>
        <position position="12"/>
    </location>
</feature>
<evidence type="ECO:0000256" key="9">
    <source>
        <dbReference type="PIRSR" id="PIRSR000485-1"/>
    </source>
</evidence>
<dbReference type="FunCoup" id="A9VC81">
    <property type="interactions" value="427"/>
</dbReference>
<organism evidence="14 15">
    <name type="scientific">Monosiga brevicollis</name>
    <name type="common">Choanoflagellate</name>
    <dbReference type="NCBI Taxonomy" id="81824"/>
    <lineage>
        <taxon>Eukaryota</taxon>
        <taxon>Choanoflagellata</taxon>
        <taxon>Craspedida</taxon>
        <taxon>Salpingoecidae</taxon>
        <taxon>Monosiga</taxon>
    </lineage>
</organism>
<feature type="region of interest" description="Disordered" evidence="12">
    <location>
        <begin position="270"/>
        <end position="294"/>
    </location>
</feature>
<comment type="pathway">
    <text evidence="1 8">Purine metabolism; IMP biosynthesis via de novo pathway; N(1)-(5-phospho-D-ribosyl)glycinamide from 5-phospho-alpha-D-ribose 1-diphosphate: step 1/2.</text>
</comment>
<feature type="binding site" evidence="11">
    <location>
        <position position="511"/>
    </location>
    <ligand>
        <name>[4Fe-4S] cluster</name>
        <dbReference type="ChEBI" id="CHEBI:49883"/>
    </ligand>
</feature>
<evidence type="ECO:0000256" key="1">
    <source>
        <dbReference type="ARBA" id="ARBA00005209"/>
    </source>
</evidence>
<feature type="binding site" evidence="11">
    <location>
        <position position="514"/>
    </location>
    <ligand>
        <name>[4Fe-4S] cluster</name>
        <dbReference type="ChEBI" id="CHEBI:49883"/>
    </ligand>
</feature>
<dbReference type="Gene3D" id="3.40.50.2020">
    <property type="match status" value="1"/>
</dbReference>
<dbReference type="GO" id="GO:0006189">
    <property type="term" value="P:'de novo' IMP biosynthetic process"/>
    <property type="evidence" value="ECO:0007669"/>
    <property type="project" value="UniProtKB-UniPathway"/>
</dbReference>
<name>A9VC81_MONBE</name>
<dbReference type="InterPro" id="IPR000836">
    <property type="entry name" value="PRTase_dom"/>
</dbReference>
<accession>A9VC81</accession>
<evidence type="ECO:0000256" key="8">
    <source>
        <dbReference type="PIRNR" id="PIRNR000485"/>
    </source>
</evidence>
<comment type="cofactor">
    <cofactor evidence="11">
        <name>[4Fe-4S] cluster</name>
        <dbReference type="ChEBI" id="CHEBI:49883"/>
    </cofactor>
    <text evidence="11">Binds 1 [4Fe-4S] cluster per subunit.</text>
</comment>
<dbReference type="InterPro" id="IPR029057">
    <property type="entry name" value="PRTase-like"/>
</dbReference>